<reference evidence="2" key="1">
    <citation type="submission" date="2016-10" db="EMBL/GenBank/DDBJ databases">
        <authorList>
            <person name="Varghese N."/>
            <person name="Submissions S."/>
        </authorList>
    </citation>
    <scope>NUCLEOTIDE SEQUENCE [LARGE SCALE GENOMIC DNA]</scope>
    <source>
        <strain evidence="2">DSM 17038</strain>
    </source>
</reference>
<sequence length="254" mass="28646">MREIFMADAIKYFESIMGRTWLEENLKLIKSGNGGGVAFGRCIESSIKVPLSAYYWYKAREEIAYGEITGEAKFSSNSLITAATGADLQLLEQEEGFPLMIQDLKSYDRPITAHGQLCIASGYAREKYKVTVKKEYSIAARGEQQTFYTVRQVDDLIDDAVPRCVENSVIYCFIGNWEQDVNKLLLSWSPSRSLLEAASKNNACLVVCGMWIETVNNRPVLVRKGRLLDKYTSKGINSLVYIPNEKIYINATTQ</sequence>
<dbReference type="Proteomes" id="UP000199337">
    <property type="component" value="Unassembled WGS sequence"/>
</dbReference>
<protein>
    <submittedName>
        <fullName evidence="1">Uncharacterized protein</fullName>
    </submittedName>
</protein>
<dbReference type="AlphaFoldDB" id="A0A1I2RXH2"/>
<accession>A0A1I2RXH2</accession>
<proteinExistence type="predicted"/>
<dbReference type="EMBL" id="FOOX01000005">
    <property type="protein sequence ID" value="SFG45385.1"/>
    <property type="molecule type" value="Genomic_DNA"/>
</dbReference>
<evidence type="ECO:0000313" key="2">
    <source>
        <dbReference type="Proteomes" id="UP000199337"/>
    </source>
</evidence>
<gene>
    <name evidence="1" type="ORF">SAMN05660649_01672</name>
</gene>
<keyword evidence="2" id="KW-1185">Reference proteome</keyword>
<evidence type="ECO:0000313" key="1">
    <source>
        <dbReference type="EMBL" id="SFG45385.1"/>
    </source>
</evidence>
<name>A0A1I2RXH2_9FIRM</name>
<organism evidence="1 2">
    <name type="scientific">Desulfotruncus arcticus DSM 17038</name>
    <dbReference type="NCBI Taxonomy" id="1121424"/>
    <lineage>
        <taxon>Bacteria</taxon>
        <taxon>Bacillati</taxon>
        <taxon>Bacillota</taxon>
        <taxon>Clostridia</taxon>
        <taxon>Eubacteriales</taxon>
        <taxon>Desulfallaceae</taxon>
        <taxon>Desulfotruncus</taxon>
    </lineage>
</organism>
<dbReference type="RefSeq" id="WP_092470579.1">
    <property type="nucleotide sequence ID" value="NZ_FOOX01000005.1"/>
</dbReference>
<dbReference type="OrthoDB" id="1806593at2"/>